<gene>
    <name evidence="2" type="ORF">Scaly_2865800</name>
</gene>
<accession>A0AAW2LI22</accession>
<comment type="caution">
    <text evidence="2">The sequence shown here is derived from an EMBL/GenBank/DDBJ whole genome shotgun (WGS) entry which is preliminary data.</text>
</comment>
<evidence type="ECO:0000256" key="1">
    <source>
        <dbReference type="ARBA" id="ARBA00023054"/>
    </source>
</evidence>
<dbReference type="PANTHER" id="PTHR47599">
    <property type="entry name" value="CELL-TO-CELL MOVEMENT PROTEIN"/>
    <property type="match status" value="1"/>
</dbReference>
<evidence type="ECO:0000313" key="2">
    <source>
        <dbReference type="EMBL" id="KAL0318100.1"/>
    </source>
</evidence>
<protein>
    <submittedName>
        <fullName evidence="2">Movement protein</fullName>
    </submittedName>
</protein>
<reference evidence="2" key="2">
    <citation type="journal article" date="2024" name="Plant">
        <title>Genomic evolution and insights into agronomic trait innovations of Sesamum species.</title>
        <authorList>
            <person name="Miao H."/>
            <person name="Wang L."/>
            <person name="Qu L."/>
            <person name="Liu H."/>
            <person name="Sun Y."/>
            <person name="Le M."/>
            <person name="Wang Q."/>
            <person name="Wei S."/>
            <person name="Zheng Y."/>
            <person name="Lin W."/>
            <person name="Duan Y."/>
            <person name="Cao H."/>
            <person name="Xiong S."/>
            <person name="Wang X."/>
            <person name="Wei L."/>
            <person name="Li C."/>
            <person name="Ma Q."/>
            <person name="Ju M."/>
            <person name="Zhao R."/>
            <person name="Li G."/>
            <person name="Mu C."/>
            <person name="Tian Q."/>
            <person name="Mei H."/>
            <person name="Zhang T."/>
            <person name="Gao T."/>
            <person name="Zhang H."/>
        </authorList>
    </citation>
    <scope>NUCLEOTIDE SEQUENCE</scope>
    <source>
        <strain evidence="2">KEN8</strain>
    </source>
</reference>
<keyword evidence="1" id="KW-0175">Coiled coil</keyword>
<dbReference type="PANTHER" id="PTHR47599:SF3">
    <property type="entry name" value="CELL-TO-CELL MOVEMENT PROTEIN"/>
    <property type="match status" value="1"/>
</dbReference>
<dbReference type="Pfam" id="PF01107">
    <property type="entry name" value="MP"/>
    <property type="match status" value="1"/>
</dbReference>
<dbReference type="InterPro" id="IPR004242">
    <property type="entry name" value="Transposase_21"/>
</dbReference>
<dbReference type="EMBL" id="JACGWM010000044">
    <property type="protein sequence ID" value="KAL0318100.1"/>
    <property type="molecule type" value="Genomic_DNA"/>
</dbReference>
<reference evidence="2" key="1">
    <citation type="submission" date="2020-06" db="EMBL/GenBank/DDBJ databases">
        <authorList>
            <person name="Li T."/>
            <person name="Hu X."/>
            <person name="Zhang T."/>
            <person name="Song X."/>
            <person name="Zhang H."/>
            <person name="Dai N."/>
            <person name="Sheng W."/>
            <person name="Hou X."/>
            <person name="Wei L."/>
        </authorList>
    </citation>
    <scope>NUCLEOTIDE SEQUENCE</scope>
    <source>
        <strain evidence="2">KEN8</strain>
        <tissue evidence="2">Leaf</tissue>
    </source>
</reference>
<dbReference type="Pfam" id="PF02992">
    <property type="entry name" value="Transposase_21"/>
    <property type="match status" value="1"/>
</dbReference>
<dbReference type="AlphaFoldDB" id="A0AAW2LI22"/>
<organism evidence="2">
    <name type="scientific">Sesamum calycinum</name>
    <dbReference type="NCBI Taxonomy" id="2727403"/>
    <lineage>
        <taxon>Eukaryota</taxon>
        <taxon>Viridiplantae</taxon>
        <taxon>Streptophyta</taxon>
        <taxon>Embryophyta</taxon>
        <taxon>Tracheophyta</taxon>
        <taxon>Spermatophyta</taxon>
        <taxon>Magnoliopsida</taxon>
        <taxon>eudicotyledons</taxon>
        <taxon>Gunneridae</taxon>
        <taxon>Pentapetalae</taxon>
        <taxon>asterids</taxon>
        <taxon>lamiids</taxon>
        <taxon>Lamiales</taxon>
        <taxon>Pedaliaceae</taxon>
        <taxon>Sesamum</taxon>
    </lineage>
</organism>
<sequence length="177" mass="20739">MKKEVRGSFLIPQTTNVSRGQKNALLFESAVNCLADQDFSRVLTLPQDFKRKNLMKEGNRPYSITYKIVYALSNTHHSDMFLRKEYIEIPRIFKEFAKKDDIDLDYCKFCGEARYKVTRERNHNYKKTPYAILDRGRIYVSPSNAKAWRHFDRAYPNSSAEPRNIRLGLCPDGLIPH</sequence>
<dbReference type="InterPro" id="IPR051596">
    <property type="entry name" value="Caulimoviridae_Movement"/>
</dbReference>
<name>A0AAW2LI22_9LAMI</name>
<proteinExistence type="predicted"/>
<dbReference type="InterPro" id="IPR028919">
    <property type="entry name" value="Viral_movement"/>
</dbReference>